<proteinExistence type="inferred from homology"/>
<dbReference type="GO" id="GO:0030338">
    <property type="term" value="F:CMP-N-acetylneuraminate monooxygenase activity"/>
    <property type="evidence" value="ECO:0007669"/>
    <property type="project" value="TreeGrafter"/>
</dbReference>
<dbReference type="InterPro" id="IPR036922">
    <property type="entry name" value="Rieske_2Fe-2S_sf"/>
</dbReference>
<organism evidence="2 3">
    <name type="scientific">Pontibacter ummariensis</name>
    <dbReference type="NCBI Taxonomy" id="1610492"/>
    <lineage>
        <taxon>Bacteria</taxon>
        <taxon>Pseudomonadati</taxon>
        <taxon>Bacteroidota</taxon>
        <taxon>Cytophagia</taxon>
        <taxon>Cytophagales</taxon>
        <taxon>Hymenobacteraceae</taxon>
        <taxon>Pontibacter</taxon>
    </lineage>
</organism>
<keyword evidence="2" id="KW-0560">Oxidoreductase</keyword>
<dbReference type="InterPro" id="IPR027033">
    <property type="entry name" value="Cnh"/>
</dbReference>
<dbReference type="Pfam" id="PF13483">
    <property type="entry name" value="Lactamase_B_3"/>
    <property type="match status" value="1"/>
</dbReference>
<protein>
    <submittedName>
        <fullName evidence="2">CMP-N-acetylneuraminate monooxygenase</fullName>
    </submittedName>
</protein>
<keyword evidence="3" id="KW-1185">Reference proteome</keyword>
<dbReference type="EMBL" id="FZOQ01000006">
    <property type="protein sequence ID" value="SNS44967.1"/>
    <property type="molecule type" value="Genomic_DNA"/>
</dbReference>
<sequence length="565" mass="65003">MNKLGRFETVSESEEVCVRLDELKVGINDVKNHIIRVNDAHKIDYIVNKTCDHAGGRLIVKGEQAVCPMHDWRLNLNTLQYNSSHVCKEQVPFRMSEQGEVFIEDANKSLKNPFQSEKKGAVSLRWLNHAAVFIECNGTSIITDPWLFGPAFMTGWWLAAPSPQESVELLKKADYVYISHNHPDHLHAETLALLPRDITIITPKFRSGSSEKFLRNLGFTQVKALNFLDIFELTPGFQVSLLKSGDFRDDSGLYVCANGHELLLTVDSNFLNAHELPKNVDLLMTSFAGGASGFPLCYEGYTEEEKVAVLKRNRNAIKSNVLKYVQETTPRYYMPYAGMFSEYAERDKYIKDLNLKNTFGDYEKILGRLSVTTLRPDSAKVIEFRDGDLTSKAVETTYLDKEDCTYYINKFKEEFQYDPGAIVDYLKSSGFRGKQILQIIPTDDLHQEIVGKIIYADFYHDVYKVIDKEDLVAKVEGYKVMQLRIRAEVIMCVIENYLPWEDLSIGFQMRASRFPNEYESDFWYHFTNNYIAKEHFRYTSYCGACTIVNQNPVWVKDKQPLQYTP</sequence>
<dbReference type="Proteomes" id="UP000198432">
    <property type="component" value="Unassembled WGS sequence"/>
</dbReference>
<dbReference type="PANTHER" id="PTHR46522:SF1">
    <property type="entry name" value="INACTIVE CYTIDINE MONOPHOSPHATE-N-ACETYLNEURAMINIC ACID HYDROXYLASE"/>
    <property type="match status" value="1"/>
</dbReference>
<keyword evidence="2" id="KW-0503">Monooxygenase</keyword>
<comment type="similarity">
    <text evidence="1">Belongs to the CMP-Neu5Ac hydroxylase family.</text>
</comment>
<name>A0A239EK18_9BACT</name>
<dbReference type="InterPro" id="IPR036866">
    <property type="entry name" value="RibonucZ/Hydroxyglut_hydro"/>
</dbReference>
<dbReference type="GO" id="GO:0005737">
    <property type="term" value="C:cytoplasm"/>
    <property type="evidence" value="ECO:0007669"/>
    <property type="project" value="TreeGrafter"/>
</dbReference>
<evidence type="ECO:0000256" key="1">
    <source>
        <dbReference type="ARBA" id="ARBA00010303"/>
    </source>
</evidence>
<dbReference type="PANTHER" id="PTHR46522">
    <property type="entry name" value="CYTIDINE MONOPHOSPHATE-N-ACETYLNEURAMINIC ACID HYDROXYLASE"/>
    <property type="match status" value="1"/>
</dbReference>
<evidence type="ECO:0000313" key="2">
    <source>
        <dbReference type="EMBL" id="SNS44967.1"/>
    </source>
</evidence>
<accession>A0A239EK18</accession>
<dbReference type="AlphaFoldDB" id="A0A239EK18"/>
<evidence type="ECO:0000313" key="3">
    <source>
        <dbReference type="Proteomes" id="UP000198432"/>
    </source>
</evidence>
<dbReference type="SUPFAM" id="SSF56281">
    <property type="entry name" value="Metallo-hydrolase/oxidoreductase"/>
    <property type="match status" value="1"/>
</dbReference>
<dbReference type="SUPFAM" id="SSF50022">
    <property type="entry name" value="ISP domain"/>
    <property type="match status" value="1"/>
</dbReference>
<dbReference type="Gene3D" id="3.60.15.10">
    <property type="entry name" value="Ribonuclease Z/Hydroxyacylglutathione hydrolase-like"/>
    <property type="match status" value="1"/>
</dbReference>
<gene>
    <name evidence="2" type="ORF">SAMN06296052_106216</name>
</gene>
<dbReference type="GO" id="GO:0051537">
    <property type="term" value="F:2 iron, 2 sulfur cluster binding"/>
    <property type="evidence" value="ECO:0007669"/>
    <property type="project" value="InterPro"/>
</dbReference>
<dbReference type="GO" id="GO:0046381">
    <property type="term" value="P:CMP-N-acetylneuraminate metabolic process"/>
    <property type="evidence" value="ECO:0007669"/>
    <property type="project" value="TreeGrafter"/>
</dbReference>
<dbReference type="RefSeq" id="WP_089318858.1">
    <property type="nucleotide sequence ID" value="NZ_FZOQ01000006.1"/>
</dbReference>
<dbReference type="OrthoDB" id="9805728at2"/>
<reference evidence="3" key="1">
    <citation type="submission" date="2017-06" db="EMBL/GenBank/DDBJ databases">
        <authorList>
            <person name="Varghese N."/>
            <person name="Submissions S."/>
        </authorList>
    </citation>
    <scope>NUCLEOTIDE SEQUENCE [LARGE SCALE GENOMIC DNA]</scope>
    <source>
        <strain evidence="3">NKM1</strain>
    </source>
</reference>